<evidence type="ECO:0000313" key="2">
    <source>
        <dbReference type="EMBL" id="KAK7020578.1"/>
    </source>
</evidence>
<dbReference type="EMBL" id="JAWWNJ010000041">
    <property type="protein sequence ID" value="KAK7020578.1"/>
    <property type="molecule type" value="Genomic_DNA"/>
</dbReference>
<feature type="compositionally biased region" description="Basic residues" evidence="1">
    <location>
        <begin position="109"/>
        <end position="127"/>
    </location>
</feature>
<name>A0AAW0B7D7_9AGAR</name>
<keyword evidence="3" id="KW-1185">Reference proteome</keyword>
<protein>
    <submittedName>
        <fullName evidence="2">Uncharacterized protein</fullName>
    </submittedName>
</protein>
<dbReference type="AlphaFoldDB" id="A0AAW0B7D7"/>
<proteinExistence type="predicted"/>
<sequence length="277" mass="31065">SVYTIHDFEWTDDNSTVPPTTHDNPHPDRLRMVRSMRKLTAVLGETPVVETASPPPHLLTPKRSFFFHASASLSSLLSRSKNPTPPPRPNRVPHSLFAFRRFRTNLRLSPRHSPRRLPPHFRHRHPQYHPSKNQSAADCVLAKVSRTLGETTFALAVQRRPTLNVGANKVIKRAIFSPDTVSPPEAVGWLRRASRAILNVEQDRQPVTFADDATSPTGLPPTYEESHQHGPTRAETSPASSSQAEGMRRQEVEWTGSGEECGQLDDVVRNLRGLKLK</sequence>
<evidence type="ECO:0000256" key="1">
    <source>
        <dbReference type="SAM" id="MobiDB-lite"/>
    </source>
</evidence>
<organism evidence="2 3">
    <name type="scientific">Favolaschia claudopus</name>
    <dbReference type="NCBI Taxonomy" id="2862362"/>
    <lineage>
        <taxon>Eukaryota</taxon>
        <taxon>Fungi</taxon>
        <taxon>Dikarya</taxon>
        <taxon>Basidiomycota</taxon>
        <taxon>Agaricomycotina</taxon>
        <taxon>Agaricomycetes</taxon>
        <taxon>Agaricomycetidae</taxon>
        <taxon>Agaricales</taxon>
        <taxon>Marasmiineae</taxon>
        <taxon>Mycenaceae</taxon>
        <taxon>Favolaschia</taxon>
    </lineage>
</organism>
<dbReference type="Proteomes" id="UP001362999">
    <property type="component" value="Unassembled WGS sequence"/>
</dbReference>
<feature type="region of interest" description="Disordered" evidence="1">
    <location>
        <begin position="109"/>
        <end position="134"/>
    </location>
</feature>
<gene>
    <name evidence="2" type="ORF">R3P38DRAFT_2970302</name>
</gene>
<evidence type="ECO:0000313" key="3">
    <source>
        <dbReference type="Proteomes" id="UP001362999"/>
    </source>
</evidence>
<feature type="compositionally biased region" description="Polar residues" evidence="1">
    <location>
        <begin position="234"/>
        <end position="244"/>
    </location>
</feature>
<feature type="region of interest" description="Disordered" evidence="1">
    <location>
        <begin position="205"/>
        <end position="258"/>
    </location>
</feature>
<comment type="caution">
    <text evidence="2">The sequence shown here is derived from an EMBL/GenBank/DDBJ whole genome shotgun (WGS) entry which is preliminary data.</text>
</comment>
<feature type="non-terminal residue" evidence="2">
    <location>
        <position position="1"/>
    </location>
</feature>
<accession>A0AAW0B7D7</accession>
<reference evidence="2 3" key="1">
    <citation type="journal article" date="2024" name="J Genomics">
        <title>Draft genome sequencing and assembly of Favolaschia claudopus CIRM-BRFM 2984 isolated from oak limbs.</title>
        <authorList>
            <person name="Navarro D."/>
            <person name="Drula E."/>
            <person name="Chaduli D."/>
            <person name="Cazenave R."/>
            <person name="Ahrendt S."/>
            <person name="Wang J."/>
            <person name="Lipzen A."/>
            <person name="Daum C."/>
            <person name="Barry K."/>
            <person name="Grigoriev I.V."/>
            <person name="Favel A."/>
            <person name="Rosso M.N."/>
            <person name="Martin F."/>
        </authorList>
    </citation>
    <scope>NUCLEOTIDE SEQUENCE [LARGE SCALE GENOMIC DNA]</scope>
    <source>
        <strain evidence="2 3">CIRM-BRFM 2984</strain>
    </source>
</reference>